<gene>
    <name evidence="3" type="ORF">C2845_PM01G44730</name>
</gene>
<dbReference type="AlphaFoldDB" id="A0A3L6TP09"/>
<proteinExistence type="predicted"/>
<dbReference type="Proteomes" id="UP000275267">
    <property type="component" value="Unassembled WGS sequence"/>
</dbReference>
<organism evidence="3 4">
    <name type="scientific">Panicum miliaceum</name>
    <name type="common">Proso millet</name>
    <name type="synonym">Broomcorn millet</name>
    <dbReference type="NCBI Taxonomy" id="4540"/>
    <lineage>
        <taxon>Eukaryota</taxon>
        <taxon>Viridiplantae</taxon>
        <taxon>Streptophyta</taxon>
        <taxon>Embryophyta</taxon>
        <taxon>Tracheophyta</taxon>
        <taxon>Spermatophyta</taxon>
        <taxon>Magnoliopsida</taxon>
        <taxon>Liliopsida</taxon>
        <taxon>Poales</taxon>
        <taxon>Poaceae</taxon>
        <taxon>PACMAD clade</taxon>
        <taxon>Panicoideae</taxon>
        <taxon>Panicodae</taxon>
        <taxon>Paniceae</taxon>
        <taxon>Panicinae</taxon>
        <taxon>Panicum</taxon>
        <taxon>Panicum sect. Panicum</taxon>
    </lineage>
</organism>
<comment type="caution">
    <text evidence="3">The sequence shown here is derived from an EMBL/GenBank/DDBJ whole genome shotgun (WGS) entry which is preliminary data.</text>
</comment>
<feature type="region of interest" description="Disordered" evidence="2">
    <location>
        <begin position="1"/>
        <end position="48"/>
    </location>
</feature>
<protein>
    <submittedName>
        <fullName evidence="3">Uncharacterized protein</fullName>
    </submittedName>
</protein>
<feature type="coiled-coil region" evidence="1">
    <location>
        <begin position="55"/>
        <end position="89"/>
    </location>
</feature>
<sequence length="114" mass="13359">MQIPVFTPSRAPKGKGPEQQVPPKRVRRHRSQPVTKRTGGYFDSSDEEAPKELTLADLTVMVRELRLENRRFKDQLAKQKLEVEELYDDLRTFRRGLSSRLKRLYTAIGQEDLY</sequence>
<keyword evidence="1" id="KW-0175">Coiled coil</keyword>
<dbReference type="EMBL" id="PQIB02000001">
    <property type="protein sequence ID" value="RLN41912.1"/>
    <property type="molecule type" value="Genomic_DNA"/>
</dbReference>
<evidence type="ECO:0000256" key="1">
    <source>
        <dbReference type="SAM" id="Coils"/>
    </source>
</evidence>
<accession>A0A3L6TP09</accession>
<evidence type="ECO:0000313" key="3">
    <source>
        <dbReference type="EMBL" id="RLN41912.1"/>
    </source>
</evidence>
<keyword evidence="4" id="KW-1185">Reference proteome</keyword>
<evidence type="ECO:0000313" key="4">
    <source>
        <dbReference type="Proteomes" id="UP000275267"/>
    </source>
</evidence>
<name>A0A3L6TP09_PANMI</name>
<reference evidence="4" key="1">
    <citation type="journal article" date="2019" name="Nat. Commun.">
        <title>The genome of broomcorn millet.</title>
        <authorList>
            <person name="Zou C."/>
            <person name="Miki D."/>
            <person name="Li D."/>
            <person name="Tang Q."/>
            <person name="Xiao L."/>
            <person name="Rajput S."/>
            <person name="Deng P."/>
            <person name="Jia W."/>
            <person name="Huang R."/>
            <person name="Zhang M."/>
            <person name="Sun Y."/>
            <person name="Hu J."/>
            <person name="Fu X."/>
            <person name="Schnable P.S."/>
            <person name="Li F."/>
            <person name="Zhang H."/>
            <person name="Feng B."/>
            <person name="Zhu X."/>
            <person name="Liu R."/>
            <person name="Schnable J.C."/>
            <person name="Zhu J.-K."/>
            <person name="Zhang H."/>
        </authorList>
    </citation>
    <scope>NUCLEOTIDE SEQUENCE [LARGE SCALE GENOMIC DNA]</scope>
</reference>
<evidence type="ECO:0000256" key="2">
    <source>
        <dbReference type="SAM" id="MobiDB-lite"/>
    </source>
</evidence>